<feature type="transmembrane region" description="Helical" evidence="7">
    <location>
        <begin position="1229"/>
        <end position="1251"/>
    </location>
</feature>
<feature type="region of interest" description="Disordered" evidence="6">
    <location>
        <begin position="1514"/>
        <end position="1543"/>
    </location>
</feature>
<feature type="compositionally biased region" description="Low complexity" evidence="6">
    <location>
        <begin position="1850"/>
        <end position="1865"/>
    </location>
</feature>
<keyword evidence="8" id="KW-0732">Signal</keyword>
<feature type="domain" description="G-protein coupled receptors family 3 profile" evidence="9">
    <location>
        <begin position="1323"/>
        <end position="1472"/>
    </location>
</feature>
<dbReference type="InterPro" id="IPR028082">
    <property type="entry name" value="Peripla_BP_I"/>
</dbReference>
<dbReference type="FunFam" id="3.40.50.2300:FF:000489">
    <property type="entry name" value="Protein CBG01593"/>
    <property type="match status" value="1"/>
</dbReference>
<feature type="compositionally biased region" description="Basic and acidic residues" evidence="6">
    <location>
        <begin position="857"/>
        <end position="869"/>
    </location>
</feature>
<dbReference type="InterPro" id="IPR035979">
    <property type="entry name" value="RBD_domain_sf"/>
</dbReference>
<feature type="signal peptide" evidence="8">
    <location>
        <begin position="1"/>
        <end position="24"/>
    </location>
</feature>
<dbReference type="Pfam" id="PF00003">
    <property type="entry name" value="7tm_3"/>
    <property type="match status" value="1"/>
</dbReference>
<dbReference type="Pfam" id="PF01094">
    <property type="entry name" value="ANF_receptor"/>
    <property type="match status" value="1"/>
</dbReference>
<dbReference type="Proteomes" id="UP000887560">
    <property type="component" value="Unplaced"/>
</dbReference>
<evidence type="ECO:0000313" key="11">
    <source>
        <dbReference type="WBParaSite" id="scf7180000418360.g2328"/>
    </source>
</evidence>
<accession>A0A915NGA6</accession>
<evidence type="ECO:0000256" key="5">
    <source>
        <dbReference type="ARBA" id="ARBA00023180"/>
    </source>
</evidence>
<sequence length="1965" mass="222094">MNLLRQKFILLIILTTFFVPFTFSINVDSKIKQPAESAAAFDQSSEEGEEETTVTIKNSVVKENEQTSCDVFDSFKVLPSDPGHFQIGGAFPLHAQDCLKLKPSSVQDVVAIQWAMAYWNEQTNKMRNVTKRPRIGLFAGDSCSRPKEAISQSLRFLDAVGFHDPTECLLNNKEALRKRSEAPRLIAVLSPKDSESANSVAQALKPYNLPIAAFSSSSAQALLDQGVTGFISTAPFLFDYAQTLVELLKLIGNSNLVSIVDNNEDSSITDKFVEIIRQLNISISEIISVDHPNIINILNQSDAQIIVSLVNKNILATIFNLNKEFNSIAKLWVSIDWPNHNNGEEEDEETLDFINQQNANFFISIHRQQRYLADFNAYFLRVLVSNHEHYSLLNAYVRTVYNCNKTATNKGGGRKVSCENDQLNPARLAELHRQSASLESIIPLIFALARAAQRIDGDSELSKKCQTPSQPCFDSIRNELLELQPLNNSQLGIRLPPGFSEQLTTMRFFQPFLIDDFIQMEGIVLEAVFRENSGSKNIYKSEFINYMGNVYSNVFTNQNFISTMLIEYKTGASKNIRKFQLPSQLSNIHSYCRQNRPYCLGKCEFAIHRKEEQTFLSLLPQNSPLYIAALFDFQSGTNCNILRRDNPEAVSLPLAFLHAISTFQQQFSPKSGLFTGADSIPGIGALLIDTCSNTKNLLEFLIDSERNCYKFTQMERNWTIANGATIGYLYGSEEELTSTQEGIFDSIFSNPTISPPLLTLGQSQKFENIKKSNLILSEFEEARNTKNSFFHLGPSHKNTAIALAKFLKKMHWTYVNVVVDKSDSTSVSLYNQFMLLSTGICTSDVILIGDQQTTHFDEHNNIKESEHAQTSKKKRHDSTKTKQSQHLQTLLNVPNANVTLAAEFMSARLRDEFMASGSTLKNVHIMIGEAHDFYLRDPTNLVQYAGTVSFQAKDLTTPEFHSWIRSITPLTLPEVWYWRHVEENWQCALSKSNIERFNGRLCTGEELLDVSGMGRLTRAGYLTRGIQLLLEAIDTTYKKLCPNEIKPLICDEFNKNGRKLIRNTYAQLVLKEPVEYEIYQLVSNGDENNFGYKLFANYSSSSSSSQESATLDQFHFISEYRPFISNSEETGGGEEELQWLPPIISRCRAPFCKCPSTRRQVDDNDDSDDTTTAHHTYSNPYIRREPARPTMLSGNDEELLLVYDGTNFPEISHLNEFSMSQELNEALRIVFFVLSGILCVLAIATLLLILFKMYQRTIKGGKSSDLLKGHQSLGILLLIGICSLYATGFLFASTPIKAIQLKNAETLATSSKQHTISYWNYWLLLAFIFAVQFVICMKWFLIEPLEYIIGAKQQNFQLFSQQNLETQKQHPLILLCSYSSPNFLLAQIYTFFLLLLALLLSSKNRSIKRNYKEAKWLFITSLSCTIILCLWAVSHVLISPVYLDFTTVIELQLTATLLLIFIFGPKLYVLLFYEPVVVECFYGGSGSSLNRNSKTTNITSTCSDLFETSGLEWNQQHSSVSPTPSTTTSNAERSSSDDRERETIVHNNDEKLSACLDSCVLVRFIDCSLKTRKETSFVKQFLIIIMQQSQEPCSASNDLNQQQIKPSWRRFTNPNNPDPKFAVFRVFGICEEFPQFNVTTVQDPRRPPDPRKIVKLSTCDLPVPEFMLDDEYCAIPPRREVALVGLNDNIDEKFLSQLCKKLTHSSTTNLSTPSNDGEGTTSLSTSYVSTVGITPLQVKILRHPTTGSHLGMALIDFYSCRDGKLFILRHHGRPMMGREVQCFFDPFVYKLGELYKLRVGEELELPERYRFIFNEKTIQHIRELLAQKYKDEDGDVLKKTWTNLENGVPSKTTSNKKSSNNNATSPLKNSKQREHRRSIKEDLKKTPIVSTQDAPPLQVVPKNDVSEASAVVVDAKDDDGQKHSEERLNFTPITLSNNVSLNAINSTPATTTTVTTPTKFSFDSL</sequence>
<feature type="region of interest" description="Disordered" evidence="6">
    <location>
        <begin position="1157"/>
        <end position="1180"/>
    </location>
</feature>
<dbReference type="PROSITE" id="PS50259">
    <property type="entry name" value="G_PROTEIN_RECEP_F3_4"/>
    <property type="match status" value="1"/>
</dbReference>
<keyword evidence="3 7" id="KW-1133">Transmembrane helix</keyword>
<evidence type="ECO:0000256" key="2">
    <source>
        <dbReference type="ARBA" id="ARBA00022692"/>
    </source>
</evidence>
<dbReference type="Gene3D" id="3.40.50.2300">
    <property type="match status" value="2"/>
</dbReference>
<evidence type="ECO:0000313" key="10">
    <source>
        <dbReference type="Proteomes" id="UP000887560"/>
    </source>
</evidence>
<keyword evidence="10" id="KW-1185">Reference proteome</keyword>
<evidence type="ECO:0000256" key="4">
    <source>
        <dbReference type="ARBA" id="ARBA00023136"/>
    </source>
</evidence>
<feature type="transmembrane region" description="Helical" evidence="7">
    <location>
        <begin position="1455"/>
        <end position="1473"/>
    </location>
</feature>
<feature type="transmembrane region" description="Helical" evidence="7">
    <location>
        <begin position="1416"/>
        <end position="1443"/>
    </location>
</feature>
<dbReference type="InterPro" id="IPR050726">
    <property type="entry name" value="mGluR"/>
</dbReference>
<dbReference type="SUPFAM" id="SSF53822">
    <property type="entry name" value="Periplasmic binding protein-like I"/>
    <property type="match status" value="2"/>
</dbReference>
<evidence type="ECO:0000256" key="6">
    <source>
        <dbReference type="SAM" id="MobiDB-lite"/>
    </source>
</evidence>
<feature type="transmembrane region" description="Helical" evidence="7">
    <location>
        <begin position="1321"/>
        <end position="1342"/>
    </location>
</feature>
<evidence type="ECO:0000256" key="8">
    <source>
        <dbReference type="SAM" id="SignalP"/>
    </source>
</evidence>
<feature type="transmembrane region" description="Helical" evidence="7">
    <location>
        <begin position="1272"/>
        <end position="1292"/>
    </location>
</feature>
<name>A0A915NGA6_9BILA</name>
<keyword evidence="4 7" id="KW-0472">Membrane</keyword>
<dbReference type="WBParaSite" id="scf7180000418360.g2328">
    <property type="protein sequence ID" value="scf7180000418360.g2328"/>
    <property type="gene ID" value="scf7180000418360.g2328"/>
</dbReference>
<comment type="subcellular location">
    <subcellularLocation>
        <location evidence="1">Membrane</location>
        <topology evidence="1">Multi-pass membrane protein</topology>
    </subcellularLocation>
</comment>
<protein>
    <submittedName>
        <fullName evidence="11">G-protein coupled receptors family 3 profile domain-containing protein</fullName>
    </submittedName>
</protein>
<dbReference type="InterPro" id="IPR012677">
    <property type="entry name" value="Nucleotide-bd_a/b_plait_sf"/>
</dbReference>
<feature type="compositionally biased region" description="Basic and acidic residues" evidence="6">
    <location>
        <begin position="1534"/>
        <end position="1543"/>
    </location>
</feature>
<keyword evidence="2 7" id="KW-0812">Transmembrane</keyword>
<feature type="region of interest" description="Disordered" evidence="6">
    <location>
        <begin position="857"/>
        <end position="886"/>
    </location>
</feature>
<evidence type="ECO:0000256" key="7">
    <source>
        <dbReference type="SAM" id="Phobius"/>
    </source>
</evidence>
<dbReference type="InterPro" id="IPR017978">
    <property type="entry name" value="GPCR_3_C"/>
</dbReference>
<organism evidence="10 11">
    <name type="scientific">Meloidogyne floridensis</name>
    <dbReference type="NCBI Taxonomy" id="298350"/>
    <lineage>
        <taxon>Eukaryota</taxon>
        <taxon>Metazoa</taxon>
        <taxon>Ecdysozoa</taxon>
        <taxon>Nematoda</taxon>
        <taxon>Chromadorea</taxon>
        <taxon>Rhabditida</taxon>
        <taxon>Tylenchina</taxon>
        <taxon>Tylenchomorpha</taxon>
        <taxon>Tylenchoidea</taxon>
        <taxon>Meloidogynidae</taxon>
        <taxon>Meloidogyninae</taxon>
        <taxon>Meloidogyne</taxon>
    </lineage>
</organism>
<dbReference type="SUPFAM" id="SSF54928">
    <property type="entry name" value="RNA-binding domain, RBD"/>
    <property type="match status" value="1"/>
</dbReference>
<dbReference type="GO" id="GO:0004930">
    <property type="term" value="F:G protein-coupled receptor activity"/>
    <property type="evidence" value="ECO:0007669"/>
    <property type="project" value="InterPro"/>
</dbReference>
<feature type="chain" id="PRO_5036781696" evidence="8">
    <location>
        <begin position="25"/>
        <end position="1965"/>
    </location>
</feature>
<dbReference type="Gene3D" id="3.30.70.330">
    <property type="match status" value="1"/>
</dbReference>
<evidence type="ECO:0000256" key="1">
    <source>
        <dbReference type="ARBA" id="ARBA00004141"/>
    </source>
</evidence>
<feature type="compositionally biased region" description="Low complexity" evidence="6">
    <location>
        <begin position="1518"/>
        <end position="1529"/>
    </location>
</feature>
<dbReference type="PANTHER" id="PTHR24060">
    <property type="entry name" value="METABOTROPIC GLUTAMATE RECEPTOR"/>
    <property type="match status" value="1"/>
</dbReference>
<evidence type="ECO:0000259" key="9">
    <source>
        <dbReference type="PROSITE" id="PS50259"/>
    </source>
</evidence>
<feature type="region of interest" description="Disordered" evidence="6">
    <location>
        <begin position="1845"/>
        <end position="1903"/>
    </location>
</feature>
<dbReference type="InterPro" id="IPR001828">
    <property type="entry name" value="ANF_lig-bd_rcpt"/>
</dbReference>
<reference evidence="11" key="1">
    <citation type="submission" date="2022-11" db="UniProtKB">
        <authorList>
            <consortium name="WormBaseParasite"/>
        </authorList>
    </citation>
    <scope>IDENTIFICATION</scope>
</reference>
<dbReference type="GO" id="GO:0003676">
    <property type="term" value="F:nucleic acid binding"/>
    <property type="evidence" value="ECO:0007669"/>
    <property type="project" value="InterPro"/>
</dbReference>
<feature type="transmembrane region" description="Helical" evidence="7">
    <location>
        <begin position="1383"/>
        <end position="1401"/>
    </location>
</feature>
<proteinExistence type="predicted"/>
<evidence type="ECO:0000256" key="3">
    <source>
        <dbReference type="ARBA" id="ARBA00022989"/>
    </source>
</evidence>
<keyword evidence="5" id="KW-0325">Glycoprotein</keyword>
<dbReference type="GO" id="GO:0016020">
    <property type="term" value="C:membrane"/>
    <property type="evidence" value="ECO:0007669"/>
    <property type="project" value="UniProtKB-SubCell"/>
</dbReference>